<gene>
    <name evidence="3" type="ORF">JJN12_10130</name>
</gene>
<dbReference type="PANTHER" id="PTHR46797">
    <property type="entry name" value="HTH-TYPE TRANSCRIPTIONAL REGULATOR"/>
    <property type="match status" value="1"/>
</dbReference>
<dbReference type="RefSeq" id="WP_208429567.1">
    <property type="nucleotide sequence ID" value="NZ_JAEPRJ010000001.1"/>
</dbReference>
<reference evidence="3 4" key="1">
    <citation type="submission" date="2021-01" db="EMBL/GenBank/DDBJ databases">
        <title>Isolation and description of Catonella massiliensis sp. nov., a novel Catonella species, isolated from a stable periodontitis subject.</title>
        <authorList>
            <person name="Antezack A."/>
            <person name="Boxberger M."/>
            <person name="La Scola B."/>
            <person name="Monnet-Corti V."/>
        </authorList>
    </citation>
    <scope>NUCLEOTIDE SEQUENCE [LARGE SCALE GENOMIC DNA]</scope>
    <source>
        <strain evidence="3 4">Marseille-Q4567</strain>
    </source>
</reference>
<dbReference type="Gene3D" id="1.10.260.40">
    <property type="entry name" value="lambda repressor-like DNA-binding domains"/>
    <property type="match status" value="1"/>
</dbReference>
<dbReference type="PANTHER" id="PTHR46797:SF1">
    <property type="entry name" value="METHYLPHOSPHONATE SYNTHASE"/>
    <property type="match status" value="1"/>
</dbReference>
<dbReference type="PROSITE" id="PS50943">
    <property type="entry name" value="HTH_CROC1"/>
    <property type="match status" value="1"/>
</dbReference>
<protein>
    <submittedName>
        <fullName evidence="3">Helix-turn-helix transcriptional regulator</fullName>
    </submittedName>
</protein>
<comment type="caution">
    <text evidence="3">The sequence shown here is derived from an EMBL/GenBank/DDBJ whole genome shotgun (WGS) entry which is preliminary data.</text>
</comment>
<dbReference type="SUPFAM" id="SSF47413">
    <property type="entry name" value="lambda repressor-like DNA-binding domains"/>
    <property type="match status" value="1"/>
</dbReference>
<accession>A0ABS1J1T8</accession>
<evidence type="ECO:0000313" key="3">
    <source>
        <dbReference type="EMBL" id="MBK5898128.1"/>
    </source>
</evidence>
<dbReference type="InterPro" id="IPR010982">
    <property type="entry name" value="Lambda_DNA-bd_dom_sf"/>
</dbReference>
<evidence type="ECO:0000259" key="2">
    <source>
        <dbReference type="PROSITE" id="PS50943"/>
    </source>
</evidence>
<dbReference type="InterPro" id="IPR050807">
    <property type="entry name" value="TransReg_Diox_bact_type"/>
</dbReference>
<organism evidence="3 4">
    <name type="scientific">Catonella massiliensis</name>
    <dbReference type="NCBI Taxonomy" id="2799636"/>
    <lineage>
        <taxon>Bacteria</taxon>
        <taxon>Bacillati</taxon>
        <taxon>Bacillota</taxon>
        <taxon>Clostridia</taxon>
        <taxon>Lachnospirales</taxon>
        <taxon>Lachnospiraceae</taxon>
        <taxon>Catonella</taxon>
    </lineage>
</organism>
<dbReference type="Pfam" id="PF01381">
    <property type="entry name" value="HTH_3"/>
    <property type="match status" value="1"/>
</dbReference>
<name>A0ABS1J1T8_9FIRM</name>
<evidence type="ECO:0000256" key="1">
    <source>
        <dbReference type="ARBA" id="ARBA00023125"/>
    </source>
</evidence>
<sequence length="96" mass="10827">MSTRFDDFLDEQLKDPEIRVEYEALQPEHAIIQTMIDARHKSGITQKELSKRTGIAQGDISKLENGNANPSIRTLQRLAKGMGMVLKIEFLSENAV</sequence>
<dbReference type="CDD" id="cd00093">
    <property type="entry name" value="HTH_XRE"/>
    <property type="match status" value="1"/>
</dbReference>
<dbReference type="Proteomes" id="UP000604730">
    <property type="component" value="Unassembled WGS sequence"/>
</dbReference>
<dbReference type="InterPro" id="IPR001387">
    <property type="entry name" value="Cro/C1-type_HTH"/>
</dbReference>
<dbReference type="SMART" id="SM00530">
    <property type="entry name" value="HTH_XRE"/>
    <property type="match status" value="1"/>
</dbReference>
<proteinExistence type="predicted"/>
<keyword evidence="4" id="KW-1185">Reference proteome</keyword>
<keyword evidence="1" id="KW-0238">DNA-binding</keyword>
<feature type="domain" description="HTH cro/C1-type" evidence="2">
    <location>
        <begin position="35"/>
        <end position="91"/>
    </location>
</feature>
<dbReference type="EMBL" id="JAEPRJ010000001">
    <property type="protein sequence ID" value="MBK5898128.1"/>
    <property type="molecule type" value="Genomic_DNA"/>
</dbReference>
<evidence type="ECO:0000313" key="4">
    <source>
        <dbReference type="Proteomes" id="UP000604730"/>
    </source>
</evidence>